<dbReference type="AlphaFoldDB" id="A0A3S4DTT4"/>
<evidence type="ECO:0000313" key="3">
    <source>
        <dbReference type="Proteomes" id="UP000281391"/>
    </source>
</evidence>
<feature type="chain" id="PRO_5018672472" evidence="1">
    <location>
        <begin position="31"/>
        <end position="65"/>
    </location>
</feature>
<protein>
    <submittedName>
        <fullName evidence="2">ABC-type proline/glycine betaine transport systems, periplasmic components</fullName>
    </submittedName>
</protein>
<accession>A0A3S4DTT4</accession>
<sequence length="65" mass="7037">MQTTTSVIFKTLWVPLIALGLTFASSSAKAAGWCESGKPVKFAGLNWESGMLLTDIMQYVLQKGL</sequence>
<dbReference type="RefSeq" id="WP_241972021.1">
    <property type="nucleotide sequence ID" value="NZ_LR134117.1"/>
</dbReference>
<organism evidence="2 3">
    <name type="scientific">Serratia odorifera</name>
    <dbReference type="NCBI Taxonomy" id="618"/>
    <lineage>
        <taxon>Bacteria</taxon>
        <taxon>Pseudomonadati</taxon>
        <taxon>Pseudomonadota</taxon>
        <taxon>Gammaproteobacteria</taxon>
        <taxon>Enterobacterales</taxon>
        <taxon>Yersiniaceae</taxon>
        <taxon>Serratia</taxon>
    </lineage>
</organism>
<gene>
    <name evidence="2" type="ORF">NCTC11214_00700</name>
</gene>
<dbReference type="Proteomes" id="UP000281391">
    <property type="component" value="Chromosome"/>
</dbReference>
<dbReference type="EMBL" id="LR134117">
    <property type="protein sequence ID" value="VDZ52415.1"/>
    <property type="molecule type" value="Genomic_DNA"/>
</dbReference>
<evidence type="ECO:0000256" key="1">
    <source>
        <dbReference type="SAM" id="SignalP"/>
    </source>
</evidence>
<evidence type="ECO:0000313" key="2">
    <source>
        <dbReference type="EMBL" id="VDZ52415.1"/>
    </source>
</evidence>
<reference evidence="2 3" key="1">
    <citation type="submission" date="2018-12" db="EMBL/GenBank/DDBJ databases">
        <authorList>
            <consortium name="Pathogen Informatics"/>
        </authorList>
    </citation>
    <scope>NUCLEOTIDE SEQUENCE [LARGE SCALE GENOMIC DNA]</scope>
    <source>
        <strain evidence="2 3">NCTC11214</strain>
    </source>
</reference>
<name>A0A3S4DTT4_SEROD</name>
<feature type="signal peptide" evidence="1">
    <location>
        <begin position="1"/>
        <end position="30"/>
    </location>
</feature>
<dbReference type="KEGG" id="sof:NCTC11214_00700"/>
<proteinExistence type="predicted"/>
<keyword evidence="1" id="KW-0732">Signal</keyword>